<keyword evidence="3" id="KW-1185">Reference proteome</keyword>
<proteinExistence type="predicted"/>
<protein>
    <recommendedName>
        <fullName evidence="4">Lipoprotein</fullName>
    </recommendedName>
</protein>
<dbReference type="OrthoDB" id="1957331at2"/>
<dbReference type="EMBL" id="FOOG01000019">
    <property type="protein sequence ID" value="SFG02458.1"/>
    <property type="molecule type" value="Genomic_DNA"/>
</dbReference>
<dbReference type="PROSITE" id="PS51257">
    <property type="entry name" value="PROKAR_LIPOPROTEIN"/>
    <property type="match status" value="1"/>
</dbReference>
<evidence type="ECO:0008006" key="4">
    <source>
        <dbReference type="Google" id="ProtNLM"/>
    </source>
</evidence>
<evidence type="ECO:0000313" key="2">
    <source>
        <dbReference type="EMBL" id="SFG02458.1"/>
    </source>
</evidence>
<dbReference type="Pfam" id="PF20316">
    <property type="entry name" value="DUF6612"/>
    <property type="match status" value="1"/>
</dbReference>
<dbReference type="Gene3D" id="2.50.20.20">
    <property type="match status" value="1"/>
</dbReference>
<evidence type="ECO:0000313" key="3">
    <source>
        <dbReference type="Proteomes" id="UP000198897"/>
    </source>
</evidence>
<sequence>MKFKLFMLISTLTAFILVSGCASSEGAKVEDIYTKAAEASKSLENFAMKVESKQIIDTGTETGNESGSEDPLVPGSIPIVTTIDSKMQTDPIAFHQTVEMMGQTIEQYYSEDGLYMTMPTKEGWFKAPKQVVKQLNAMGAQQQNPASQLENLKDYIDEFKLEQGESTYTLSFHSEGENVKKLLNDSLNEMMPKEQVPDDLMKHMTVNKVDYTFVVNKDTYYPSAVDMEMDFTINQNGEKTHMVQTFTGKYSDFNEVGNITVPEEVKSNAKEIEGMESLFQS</sequence>
<feature type="chain" id="PRO_5039103511" description="Lipoprotein" evidence="1">
    <location>
        <begin position="25"/>
        <end position="281"/>
    </location>
</feature>
<dbReference type="Proteomes" id="UP000198897">
    <property type="component" value="Unassembled WGS sequence"/>
</dbReference>
<accession>A0A1I2NFW4</accession>
<name>A0A1I2NFW4_9BACI</name>
<keyword evidence="1" id="KW-0732">Signal</keyword>
<reference evidence="3" key="1">
    <citation type="submission" date="2016-10" db="EMBL/GenBank/DDBJ databases">
        <authorList>
            <person name="Varghese N."/>
            <person name="Submissions S."/>
        </authorList>
    </citation>
    <scope>NUCLEOTIDE SEQUENCE [LARGE SCALE GENOMIC DNA]</scope>
    <source>
        <strain evidence="3">FP5</strain>
    </source>
</reference>
<organism evidence="2 3">
    <name type="scientific">Halobacillus alkaliphilus</name>
    <dbReference type="NCBI Taxonomy" id="396056"/>
    <lineage>
        <taxon>Bacteria</taxon>
        <taxon>Bacillati</taxon>
        <taxon>Bacillota</taxon>
        <taxon>Bacilli</taxon>
        <taxon>Bacillales</taxon>
        <taxon>Bacillaceae</taxon>
        <taxon>Halobacillus</taxon>
    </lineage>
</organism>
<dbReference type="InterPro" id="IPR046720">
    <property type="entry name" value="DUF6612"/>
</dbReference>
<gene>
    <name evidence="2" type="ORF">SAMN05216353_11915</name>
</gene>
<evidence type="ECO:0000256" key="1">
    <source>
        <dbReference type="SAM" id="SignalP"/>
    </source>
</evidence>
<dbReference type="AlphaFoldDB" id="A0A1I2NFW4"/>
<dbReference type="RefSeq" id="WP_089752152.1">
    <property type="nucleotide sequence ID" value="NZ_FOOG01000019.1"/>
</dbReference>
<feature type="signal peptide" evidence="1">
    <location>
        <begin position="1"/>
        <end position="24"/>
    </location>
</feature>